<reference evidence="4" key="1">
    <citation type="submission" date="2016-10" db="EMBL/GenBank/DDBJ databases">
        <authorList>
            <person name="Varghese N."/>
            <person name="Submissions S."/>
        </authorList>
    </citation>
    <scope>NUCLEOTIDE SEQUENCE [LARGE SCALE GENOMIC DNA]</scope>
    <source>
        <strain evidence="4">LP51</strain>
    </source>
</reference>
<gene>
    <name evidence="3" type="ORF">SAMN05421739_103328</name>
</gene>
<dbReference type="EMBL" id="FOOT01000003">
    <property type="protein sequence ID" value="SFG69930.1"/>
    <property type="molecule type" value="Genomic_DNA"/>
</dbReference>
<dbReference type="STRING" id="1436961.SAMN05421739_103328"/>
<feature type="signal peptide" evidence="2">
    <location>
        <begin position="1"/>
        <end position="32"/>
    </location>
</feature>
<protein>
    <submittedName>
        <fullName evidence="3">Uncharacterized protein</fullName>
    </submittedName>
</protein>
<dbReference type="AlphaFoldDB" id="A0A1I2TYH5"/>
<dbReference type="Proteomes" id="UP000198724">
    <property type="component" value="Unassembled WGS sequence"/>
</dbReference>
<feature type="chain" id="PRO_5011464286" evidence="2">
    <location>
        <begin position="33"/>
        <end position="129"/>
    </location>
</feature>
<feature type="compositionally biased region" description="Polar residues" evidence="1">
    <location>
        <begin position="41"/>
        <end position="55"/>
    </location>
</feature>
<accession>A0A1I2TYH5</accession>
<feature type="region of interest" description="Disordered" evidence="1">
    <location>
        <begin position="41"/>
        <end position="81"/>
    </location>
</feature>
<sequence>MSKSWEKVREFLPMAAILLLCMLVMPATQAYAEDTHNGAATTPVVTAEQQTQPQPSAIDKKSTAETPKKPASSKPRDKSVLDAEVLESPLAYFRNAFTPEDEESDAATGTSAVVVTIKALIATLLSTVM</sequence>
<keyword evidence="2" id="KW-0732">Signal</keyword>
<evidence type="ECO:0000313" key="4">
    <source>
        <dbReference type="Proteomes" id="UP000198724"/>
    </source>
</evidence>
<keyword evidence="4" id="KW-1185">Reference proteome</keyword>
<evidence type="ECO:0000313" key="3">
    <source>
        <dbReference type="EMBL" id="SFG69930.1"/>
    </source>
</evidence>
<organism evidence="3 4">
    <name type="scientific">Pontibacter chinhatensis</name>
    <dbReference type="NCBI Taxonomy" id="1436961"/>
    <lineage>
        <taxon>Bacteria</taxon>
        <taxon>Pseudomonadati</taxon>
        <taxon>Bacteroidota</taxon>
        <taxon>Cytophagia</taxon>
        <taxon>Cytophagales</taxon>
        <taxon>Hymenobacteraceae</taxon>
        <taxon>Pontibacter</taxon>
    </lineage>
</organism>
<proteinExistence type="predicted"/>
<evidence type="ECO:0000256" key="2">
    <source>
        <dbReference type="SAM" id="SignalP"/>
    </source>
</evidence>
<dbReference type="RefSeq" id="WP_092101000.1">
    <property type="nucleotide sequence ID" value="NZ_FOOT01000003.1"/>
</dbReference>
<name>A0A1I2TYH5_9BACT</name>
<feature type="compositionally biased region" description="Basic and acidic residues" evidence="1">
    <location>
        <begin position="58"/>
        <end position="81"/>
    </location>
</feature>
<evidence type="ECO:0000256" key="1">
    <source>
        <dbReference type="SAM" id="MobiDB-lite"/>
    </source>
</evidence>
<dbReference type="OrthoDB" id="853783at2"/>